<feature type="domain" description="EF-hand" evidence="6">
    <location>
        <begin position="682"/>
        <end position="717"/>
    </location>
</feature>
<dbReference type="FunFam" id="1.10.8.270:FF:000026">
    <property type="entry name" value="TBC (Tre-2/Bub2/Cdc16) domain family"/>
    <property type="match status" value="1"/>
</dbReference>
<dbReference type="InterPro" id="IPR001849">
    <property type="entry name" value="PH_domain"/>
</dbReference>
<feature type="compositionally biased region" description="Low complexity" evidence="2">
    <location>
        <begin position="868"/>
        <end position="966"/>
    </location>
</feature>
<dbReference type="EMBL" id="ADBJ01000062">
    <property type="protein sequence ID" value="EFA74583.1"/>
    <property type="molecule type" value="Genomic_DNA"/>
</dbReference>
<dbReference type="InterPro" id="IPR036390">
    <property type="entry name" value="WH_DNA-bd_sf"/>
</dbReference>
<feature type="compositionally biased region" description="Polar residues" evidence="2">
    <location>
        <begin position="1970"/>
        <end position="1982"/>
    </location>
</feature>
<feature type="region of interest" description="Disordered" evidence="2">
    <location>
        <begin position="1880"/>
        <end position="1926"/>
    </location>
</feature>
<evidence type="ECO:0000259" key="4">
    <source>
        <dbReference type="PROSITE" id="PS50086"/>
    </source>
</evidence>
<dbReference type="SMART" id="SM00054">
    <property type="entry name" value="EFh"/>
    <property type="match status" value="2"/>
</dbReference>
<feature type="domain" description="EF-hand" evidence="6">
    <location>
        <begin position="646"/>
        <end position="681"/>
    </location>
</feature>
<dbReference type="SUPFAM" id="SSF47473">
    <property type="entry name" value="EF-hand"/>
    <property type="match status" value="1"/>
</dbReference>
<proteinExistence type="predicted"/>
<dbReference type="InterPro" id="IPR000195">
    <property type="entry name" value="Rab-GAP-TBC_dom"/>
</dbReference>
<dbReference type="Gene3D" id="1.10.472.80">
    <property type="entry name" value="Ypt/Rab-GAP domain of gyp1p, domain 3"/>
    <property type="match status" value="1"/>
</dbReference>
<feature type="domain" description="DEP" evidence="5">
    <location>
        <begin position="1317"/>
        <end position="1394"/>
    </location>
</feature>
<dbReference type="Gene3D" id="1.10.238.10">
    <property type="entry name" value="EF-hand"/>
    <property type="match status" value="1"/>
</dbReference>
<dbReference type="PROSITE" id="PS50086">
    <property type="entry name" value="TBC_RABGAP"/>
    <property type="match status" value="1"/>
</dbReference>
<dbReference type="InterPro" id="IPR036388">
    <property type="entry name" value="WH-like_DNA-bd_sf"/>
</dbReference>
<dbReference type="PANTHER" id="PTHR47219">
    <property type="entry name" value="RAB GTPASE-ACTIVATING PROTEIN 1-LIKE"/>
    <property type="match status" value="1"/>
</dbReference>
<dbReference type="SUPFAM" id="SSF47923">
    <property type="entry name" value="Ypt/Rab-GAP domain of gyp1p"/>
    <property type="match status" value="2"/>
</dbReference>
<feature type="compositionally biased region" description="Low complexity" evidence="2">
    <location>
        <begin position="1140"/>
        <end position="1183"/>
    </location>
</feature>
<dbReference type="Gene3D" id="2.30.29.30">
    <property type="entry name" value="Pleckstrin-homology domain (PH domain)/Phosphotyrosine-binding domain (PTB)"/>
    <property type="match status" value="1"/>
</dbReference>
<dbReference type="Pfam" id="PF13202">
    <property type="entry name" value="EF-hand_5"/>
    <property type="match status" value="2"/>
</dbReference>
<feature type="domain" description="DEP" evidence="5">
    <location>
        <begin position="1224"/>
        <end position="1298"/>
    </location>
</feature>
<feature type="domain" description="PH" evidence="3">
    <location>
        <begin position="1394"/>
        <end position="1492"/>
    </location>
</feature>
<dbReference type="STRING" id="670386.D3BVG0"/>
<dbReference type="PRINTS" id="PR00450">
    <property type="entry name" value="RECOVERIN"/>
</dbReference>
<feature type="region of interest" description="Disordered" evidence="2">
    <location>
        <begin position="1621"/>
        <end position="1650"/>
    </location>
</feature>
<feature type="domain" description="Rab-GAP TBC" evidence="4">
    <location>
        <begin position="246"/>
        <end position="472"/>
    </location>
</feature>
<feature type="region of interest" description="Disordered" evidence="2">
    <location>
        <begin position="1"/>
        <end position="122"/>
    </location>
</feature>
<feature type="region of interest" description="Disordered" evidence="2">
    <location>
        <begin position="1970"/>
        <end position="1998"/>
    </location>
</feature>
<organism evidence="7 8">
    <name type="scientific">Heterostelium pallidum (strain ATCC 26659 / Pp 5 / PN500)</name>
    <name type="common">Cellular slime mold</name>
    <name type="synonym">Polysphondylium pallidum</name>
    <dbReference type="NCBI Taxonomy" id="670386"/>
    <lineage>
        <taxon>Eukaryota</taxon>
        <taxon>Amoebozoa</taxon>
        <taxon>Evosea</taxon>
        <taxon>Eumycetozoa</taxon>
        <taxon>Dictyostelia</taxon>
        <taxon>Acytosteliales</taxon>
        <taxon>Acytosteliaceae</taxon>
        <taxon>Heterostelium</taxon>
    </lineage>
</organism>
<reference evidence="7 8" key="1">
    <citation type="journal article" date="2011" name="Genome Res.">
        <title>Phylogeny-wide analysis of social amoeba genomes highlights ancient origins for complex intercellular communication.</title>
        <authorList>
            <person name="Heidel A.J."/>
            <person name="Lawal H.M."/>
            <person name="Felder M."/>
            <person name="Schilde C."/>
            <person name="Helps N.R."/>
            <person name="Tunggal B."/>
            <person name="Rivero F."/>
            <person name="John U."/>
            <person name="Schleicher M."/>
            <person name="Eichinger L."/>
            <person name="Platzer M."/>
            <person name="Noegel A.A."/>
            <person name="Schaap P."/>
            <person name="Gloeckner G."/>
        </authorList>
    </citation>
    <scope>NUCLEOTIDE SEQUENCE [LARGE SCALE GENOMIC DNA]</scope>
    <source>
        <strain evidence="8">ATCC 26659 / Pp 5 / PN500</strain>
    </source>
</reference>
<feature type="compositionally biased region" description="Low complexity" evidence="2">
    <location>
        <begin position="785"/>
        <end position="800"/>
    </location>
</feature>
<dbReference type="PROSITE" id="PS50222">
    <property type="entry name" value="EF_HAND_2"/>
    <property type="match status" value="2"/>
</dbReference>
<sequence length="1998" mass="225817">MEPPNISDNNTTTTTTTINNNNNEERKFVEAEKTKTRTRALTIGNSRNVTFDTQNNNNNNNNGCGDQPQPQPQNQQTNSPPPSTQTPSQNELKTSSDEAVTAGPATTSVGSPPKKKSTSFLSTVKAKSNVVVNAVVNPVSGYRKNQKVNVEYDSADNDNNGNRIVAVKNKENNQITVIVNNAEPPTVRDSHGFVVDHFIEELQRFEKTEEEKSQKKLEDWTHFNEQYKHIGLCTNPKQLHKLLSQGIPHEIRFSLWKLYSGAAEKQRKEEIALFKQQKEEKLKRIKGMGTIRGLTPPTQRKSYYQHLHHIIKTSNRYSVRLQSIPEIDKDIARTFPGHPFFESDEGQLKLTRVLQAYSIRNRKVGYCQSMNIVAGYLLYVMKKNEEDAFWLLSTIVEDYCSNYYSTNLLGAQVDMLVFDHLTLTHLPNLYSHLAKNGVSLTLLSTKWFMCLYIGILPNEIVLRIWDHLFVECGIYGYEKPNSESEWLENKDIEHKCLGVASYNLLLTGLAILSFMEEGLLKINSTPQILMHLSNFVKGIFNAKKLFKKYNYWREKISKESFSELKIKSEEKLIQELEDMRKIRDLTATAKITRFSKSDLEKIWVGFRNLNLSMSSSRVSMGKSLKLDFNIFKKVFQYIMPGLDTSSKEILVHQLFKVFDKNKDGSLDFTELMSGLCILAKGTSEERLKLYFSFFDSDNSGFVTKEEMKLMLQTVYEKIELDPLAVMQYTIEEYVDIVFSNLGIEDDQLSFDSFRQAILSYPRIFRCFMLEEETFIIEDFEDDDNNNNNQSDVNVNQQSGSSDEDSSDNNNEEKQPKSRSKLNFGQKPVNQVKTSTFKSSLIQAIENAQKEQDVIEPPVASPRAADQKSNSNSSTPSPNNSNFKSSNNNTTTPPTPNNSSYKPSNNNNNNNNNNNSVTLNSNTNTTTTSSASSTTSPTLTSTPTGEDNNTTTNTTTTPKNNNKNNVNRRSMADHTLTKEGQPLSCLLVGCIYLLRYIETRMNGRNSNISINGEYENNNINNSSSGSSKYGNDTMISSPPLGESNEMIDQDYLNTLIDQHRNAVITTDCITVSSPSPILRAKQNQQQQQQSNNNSSSNSSNNSNNNSNNSSSNNTPSISSPTSPSMTVNNGTSLNHSPPTLSSGVNNGNNNNSISSSSNSTSTTTSLRSSRRMNNSGNFALNSSSNGGGGVDEDGNGVKIYFGKLSSNSLPDRTVIKDIIAMLKDPQLGLPIKDRYSGFQHHKQCFHGFEMVDWLINHDICANRYNATQLGQYLLDKSIIRHVYCDQPFRDINQLYCFKDFLGINDDQIYSLVQIMKKEQTGVQRMDRTRMFKKYKDCFIGSEAVDWLLKNHPNYVTNRDESIKLCQEIMNLGLIVSASNAKEVFKDDKTYYVFRNIIFGGYLGKKKKATNERKIKWFALREDGGNILWYSNSPKDPFTHKGIDLSNAYIRECQCSGGGNECFEIVSYQRIFCLKCSNLNFLKIWAEILSLHTTAISDENDLFEEAEENIQYESVKQSDTFIDSFNQLGNINSNNNNVNNINNSQVIRNNSNISLDSSSLNNSQSNHSELMLSSSTNNNNLNISSSMNNNNDNSINNNNNNNSETPSSSSLTNQLEYSMQHLNSLGSSNSNTNSNSNSNSNSINNSNSNSQENLNSINIRMENHHIITPPISSVDEKVKIDVLDINGSDTIHNDIDDIVKDDEIDYTIDDNNNNNDNDNNNRSLNEERSSLDSIVTSVIDEQQQSIPPTFENGSETYVENNDKIHEPHYFYSTKDHHEKPENIEETDQVSILPQQPKETIVVSIEENTSTKNIIVKKENDDVNVEVEQPINSNIIVEEIKEQLIVGEDETKDIEQVKVEEELEYEEVEEEVEIEIEVEEIEVDEYEEEEEKEQEKEKEKTKENINEDEHLDDILELMKQDDPALSASPSIITNLNNNIVNDQPVTSQQQQQQQQVKDNNDNIDSIAIKNQIISSSLTTNDEQTPISSSNSSNDEDNQSIE</sequence>
<evidence type="ECO:0000259" key="3">
    <source>
        <dbReference type="PROSITE" id="PS50003"/>
    </source>
</evidence>
<dbReference type="SUPFAM" id="SSF46785">
    <property type="entry name" value="Winged helix' DNA-binding domain"/>
    <property type="match status" value="2"/>
</dbReference>
<feature type="region of interest" description="Disordered" evidence="2">
    <location>
        <begin position="1078"/>
        <end position="1188"/>
    </location>
</feature>
<feature type="region of interest" description="Disordered" evidence="2">
    <location>
        <begin position="1555"/>
        <end position="1609"/>
    </location>
</feature>
<feature type="compositionally biased region" description="Basic and acidic residues" evidence="2">
    <location>
        <begin position="23"/>
        <end position="35"/>
    </location>
</feature>
<accession>D3BVG0</accession>
<feature type="compositionally biased region" description="Acidic residues" evidence="2">
    <location>
        <begin position="1880"/>
        <end position="1889"/>
    </location>
</feature>
<dbReference type="SMART" id="SM00049">
    <property type="entry name" value="DEP"/>
    <property type="match status" value="2"/>
</dbReference>
<feature type="compositionally biased region" description="Polar residues" evidence="2">
    <location>
        <begin position="1124"/>
        <end position="1139"/>
    </location>
</feature>
<dbReference type="GO" id="GO:0031267">
    <property type="term" value="F:small GTPase binding"/>
    <property type="evidence" value="ECO:0007669"/>
    <property type="project" value="TreeGrafter"/>
</dbReference>
<dbReference type="RefSeq" id="XP_020426717.1">
    <property type="nucleotide sequence ID" value="XM_020582301.1"/>
</dbReference>
<dbReference type="Gene3D" id="1.10.10.750">
    <property type="entry name" value="Ypt/Rab-GAP domain of gyp1p, domain 1"/>
    <property type="match status" value="1"/>
</dbReference>
<dbReference type="Pfam" id="PF00566">
    <property type="entry name" value="RabGAP-TBC"/>
    <property type="match status" value="1"/>
</dbReference>
<dbReference type="InterPro" id="IPR000591">
    <property type="entry name" value="DEP_dom"/>
</dbReference>
<dbReference type="GeneID" id="31367019"/>
<evidence type="ECO:0000259" key="5">
    <source>
        <dbReference type="PROSITE" id="PS50186"/>
    </source>
</evidence>
<dbReference type="PROSITE" id="PS00018">
    <property type="entry name" value="EF_HAND_1"/>
    <property type="match status" value="2"/>
</dbReference>
<dbReference type="PROSITE" id="PS50003">
    <property type="entry name" value="PH_DOMAIN"/>
    <property type="match status" value="1"/>
</dbReference>
<dbReference type="InterPro" id="IPR050302">
    <property type="entry name" value="Rab_GAP_TBC_domain"/>
</dbReference>
<dbReference type="InterPro" id="IPR011993">
    <property type="entry name" value="PH-like_dom_sf"/>
</dbReference>
<dbReference type="CDD" id="cd04371">
    <property type="entry name" value="DEP"/>
    <property type="match status" value="2"/>
</dbReference>
<dbReference type="Gene3D" id="1.10.10.10">
    <property type="entry name" value="Winged helix-like DNA-binding domain superfamily/Winged helix DNA-binding domain"/>
    <property type="match status" value="2"/>
</dbReference>
<comment type="caution">
    <text evidence="7">The sequence shown here is derived from an EMBL/GenBank/DDBJ whole genome shotgun (WGS) entry which is preliminary data.</text>
</comment>
<keyword evidence="8" id="KW-1185">Reference proteome</keyword>
<dbReference type="SMART" id="SM00233">
    <property type="entry name" value="PH"/>
    <property type="match status" value="1"/>
</dbReference>
<evidence type="ECO:0000256" key="2">
    <source>
        <dbReference type="SAM" id="MobiDB-lite"/>
    </source>
</evidence>
<feature type="region of interest" description="Disordered" evidence="2">
    <location>
        <begin position="1012"/>
        <end position="1039"/>
    </location>
</feature>
<feature type="compositionally biased region" description="Low complexity" evidence="2">
    <location>
        <begin position="9"/>
        <end position="22"/>
    </location>
</feature>
<feature type="region of interest" description="Disordered" evidence="2">
    <location>
        <begin position="1706"/>
        <end position="1727"/>
    </location>
</feature>
<dbReference type="InterPro" id="IPR035969">
    <property type="entry name" value="Rab-GAP_TBC_sf"/>
</dbReference>
<dbReference type="CDD" id="cd00051">
    <property type="entry name" value="EFh"/>
    <property type="match status" value="1"/>
</dbReference>
<dbReference type="InParanoid" id="D3BVG0"/>
<dbReference type="PANTHER" id="PTHR47219:SF20">
    <property type="entry name" value="TBC1 DOMAIN FAMILY MEMBER 2B"/>
    <property type="match status" value="1"/>
</dbReference>
<dbReference type="InterPro" id="IPR011992">
    <property type="entry name" value="EF-hand-dom_pair"/>
</dbReference>
<dbReference type="GO" id="GO:0005096">
    <property type="term" value="F:GTPase activator activity"/>
    <property type="evidence" value="ECO:0007669"/>
    <property type="project" value="TreeGrafter"/>
</dbReference>
<dbReference type="GO" id="GO:0035556">
    <property type="term" value="P:intracellular signal transduction"/>
    <property type="evidence" value="ECO:0007669"/>
    <property type="project" value="InterPro"/>
</dbReference>
<evidence type="ECO:0000259" key="6">
    <source>
        <dbReference type="PROSITE" id="PS50222"/>
    </source>
</evidence>
<dbReference type="Pfam" id="PF00610">
    <property type="entry name" value="DEP"/>
    <property type="match status" value="2"/>
</dbReference>
<dbReference type="SMART" id="SM00164">
    <property type="entry name" value="TBC"/>
    <property type="match status" value="1"/>
</dbReference>
<keyword evidence="1" id="KW-0106">Calcium</keyword>
<feature type="compositionally biased region" description="Low complexity" evidence="2">
    <location>
        <begin position="1081"/>
        <end position="1123"/>
    </location>
</feature>
<feature type="compositionally biased region" description="Low complexity" evidence="2">
    <location>
        <begin position="52"/>
        <end position="78"/>
    </location>
</feature>
<name>D3BVG0_HETP5</name>
<feature type="region of interest" description="Disordered" evidence="2">
    <location>
        <begin position="848"/>
        <end position="966"/>
    </location>
</feature>
<dbReference type="PROSITE" id="PS50186">
    <property type="entry name" value="DEP"/>
    <property type="match status" value="2"/>
</dbReference>
<dbReference type="InterPro" id="IPR018247">
    <property type="entry name" value="EF_Hand_1_Ca_BS"/>
</dbReference>
<feature type="region of interest" description="Disordered" evidence="2">
    <location>
        <begin position="780"/>
        <end position="830"/>
    </location>
</feature>
<evidence type="ECO:0000313" key="8">
    <source>
        <dbReference type="Proteomes" id="UP000001396"/>
    </source>
</evidence>
<dbReference type="InterPro" id="IPR002048">
    <property type="entry name" value="EF_hand_dom"/>
</dbReference>
<dbReference type="SUPFAM" id="SSF50729">
    <property type="entry name" value="PH domain-like"/>
    <property type="match status" value="1"/>
</dbReference>
<evidence type="ECO:0000313" key="7">
    <source>
        <dbReference type="EMBL" id="EFA74583.1"/>
    </source>
</evidence>
<dbReference type="Gene3D" id="1.10.8.270">
    <property type="entry name" value="putative rabgap domain of human tbc1 domain family member 14 like domains"/>
    <property type="match status" value="1"/>
</dbReference>
<dbReference type="Proteomes" id="UP000001396">
    <property type="component" value="Unassembled WGS sequence"/>
</dbReference>
<gene>
    <name evidence="7" type="primary">cnrF</name>
    <name evidence="7" type="ORF">PPL_11551</name>
</gene>
<feature type="compositionally biased region" description="Basic and acidic residues" evidence="2">
    <location>
        <begin position="1890"/>
        <end position="1919"/>
    </location>
</feature>
<feature type="region of interest" description="Disordered" evidence="2">
    <location>
        <begin position="1941"/>
        <end position="1960"/>
    </location>
</feature>
<feature type="compositionally biased region" description="Low complexity" evidence="2">
    <location>
        <begin position="1707"/>
        <end position="1719"/>
    </location>
</feature>
<evidence type="ECO:0000256" key="1">
    <source>
        <dbReference type="ARBA" id="ARBA00022837"/>
    </source>
</evidence>
<dbReference type="GO" id="GO:0005509">
    <property type="term" value="F:calcium ion binding"/>
    <property type="evidence" value="ECO:0007669"/>
    <property type="project" value="InterPro"/>
</dbReference>
<protein>
    <submittedName>
        <fullName evidence="7">RabGAP/TBC domain-containing protein</fullName>
    </submittedName>
</protein>
<feature type="compositionally biased region" description="Low complexity" evidence="2">
    <location>
        <begin position="1012"/>
        <end position="1030"/>
    </location>
</feature>